<reference evidence="2" key="1">
    <citation type="submission" date="2023-06" db="EMBL/GenBank/DDBJ databases">
        <title>Genome-scale phylogeny and comparative genomics of the fungal order Sordariales.</title>
        <authorList>
            <consortium name="Lawrence Berkeley National Laboratory"/>
            <person name="Hensen N."/>
            <person name="Bonometti L."/>
            <person name="Westerberg I."/>
            <person name="Brannstrom I.O."/>
            <person name="Guillou S."/>
            <person name="Cros-Aarteil S."/>
            <person name="Calhoun S."/>
            <person name="Haridas S."/>
            <person name="Kuo A."/>
            <person name="Mondo S."/>
            <person name="Pangilinan J."/>
            <person name="Riley R."/>
            <person name="Labutti K."/>
            <person name="Andreopoulos B."/>
            <person name="Lipzen A."/>
            <person name="Chen C."/>
            <person name="Yanf M."/>
            <person name="Daum C."/>
            <person name="Ng V."/>
            <person name="Clum A."/>
            <person name="Steindorff A."/>
            <person name="Ohm R."/>
            <person name="Martin F."/>
            <person name="Silar P."/>
            <person name="Natvig D."/>
            <person name="Lalanne C."/>
            <person name="Gautier V."/>
            <person name="Ament-Velasquez S.L."/>
            <person name="Kruys A."/>
            <person name="Hutchinson M.I."/>
            <person name="Powell A.J."/>
            <person name="Barry K."/>
            <person name="Miller A.N."/>
            <person name="Grigoriev I.V."/>
            <person name="Debuchy R."/>
            <person name="Gladieux P."/>
            <person name="Thoren M.H."/>
            <person name="Johannesson H."/>
        </authorList>
    </citation>
    <scope>NUCLEOTIDE SEQUENCE</scope>
    <source>
        <strain evidence="2">CBS 606.72</strain>
    </source>
</reference>
<keyword evidence="3" id="KW-1185">Reference proteome</keyword>
<evidence type="ECO:0000313" key="2">
    <source>
        <dbReference type="EMBL" id="KAK0616950.1"/>
    </source>
</evidence>
<dbReference type="AlphaFoldDB" id="A0AA39WKG0"/>
<protein>
    <submittedName>
        <fullName evidence="2">Uncharacterized protein</fullName>
    </submittedName>
</protein>
<gene>
    <name evidence="2" type="ORF">B0T14DRAFT_498073</name>
</gene>
<proteinExistence type="predicted"/>
<name>A0AA39WKG0_9PEZI</name>
<sequence length="356" mass="39328">MTDAVEPASPTPDHEEKYDTIQKQLRELDREARKACYQLLVLLVQSRDKAAHLSEEWDRIPCRLTARDRREASSLLLGSGGFFGHEDNLDFTLGFSYNNAGDVFNVSVDFDAELGSSCYRQCPQKSKPFPRKMSRSSTPSPSPTGATAPDTLRSVAAAVDHQPQAFSIHEPNSASAAHGGGDEGPDHGGPFAPQTPDQSKPSSRTIDTSPRSSPLSSPASNCGHNDPDTPFAPPSPSFSPEPAKTKRRSRAPTGQRKRRRVTDDDMDDQGPTCRKCDPPRTITDKTHFKRHMRLEHGPDQGKAYLCPLKDESDSVCNKAIRHINNVRRHLGKYHKMAPADYNKLVHELEMVPVEGL</sequence>
<dbReference type="Proteomes" id="UP001175000">
    <property type="component" value="Unassembled WGS sequence"/>
</dbReference>
<feature type="compositionally biased region" description="Low complexity" evidence="1">
    <location>
        <begin position="136"/>
        <end position="149"/>
    </location>
</feature>
<feature type="compositionally biased region" description="Polar residues" evidence="1">
    <location>
        <begin position="195"/>
        <end position="208"/>
    </location>
</feature>
<feature type="region of interest" description="Disordered" evidence="1">
    <location>
        <begin position="171"/>
        <end position="285"/>
    </location>
</feature>
<evidence type="ECO:0000313" key="3">
    <source>
        <dbReference type="Proteomes" id="UP001175000"/>
    </source>
</evidence>
<feature type="compositionally biased region" description="Basic residues" evidence="1">
    <location>
        <begin position="245"/>
        <end position="260"/>
    </location>
</feature>
<feature type="compositionally biased region" description="Low complexity" evidence="1">
    <location>
        <begin position="209"/>
        <end position="220"/>
    </location>
</feature>
<comment type="caution">
    <text evidence="2">The sequence shown here is derived from an EMBL/GenBank/DDBJ whole genome shotgun (WGS) entry which is preliminary data.</text>
</comment>
<dbReference type="Gene3D" id="3.30.160.60">
    <property type="entry name" value="Classic Zinc Finger"/>
    <property type="match status" value="1"/>
</dbReference>
<feature type="compositionally biased region" description="Basic and acidic residues" evidence="1">
    <location>
        <begin position="274"/>
        <end position="285"/>
    </location>
</feature>
<feature type="region of interest" description="Disordered" evidence="1">
    <location>
        <begin position="121"/>
        <end position="149"/>
    </location>
</feature>
<evidence type="ECO:0000256" key="1">
    <source>
        <dbReference type="SAM" id="MobiDB-lite"/>
    </source>
</evidence>
<organism evidence="2 3">
    <name type="scientific">Immersiella caudata</name>
    <dbReference type="NCBI Taxonomy" id="314043"/>
    <lineage>
        <taxon>Eukaryota</taxon>
        <taxon>Fungi</taxon>
        <taxon>Dikarya</taxon>
        <taxon>Ascomycota</taxon>
        <taxon>Pezizomycotina</taxon>
        <taxon>Sordariomycetes</taxon>
        <taxon>Sordariomycetidae</taxon>
        <taxon>Sordariales</taxon>
        <taxon>Lasiosphaeriaceae</taxon>
        <taxon>Immersiella</taxon>
    </lineage>
</organism>
<accession>A0AA39WKG0</accession>
<feature type="compositionally biased region" description="Pro residues" evidence="1">
    <location>
        <begin position="230"/>
        <end position="239"/>
    </location>
</feature>
<dbReference type="EMBL" id="JAULSU010000005">
    <property type="protein sequence ID" value="KAK0616950.1"/>
    <property type="molecule type" value="Genomic_DNA"/>
</dbReference>